<gene>
    <name evidence="2" type="ORF">GCM10009760_08680</name>
</gene>
<feature type="region of interest" description="Disordered" evidence="1">
    <location>
        <begin position="21"/>
        <end position="48"/>
    </location>
</feature>
<evidence type="ECO:0000256" key="1">
    <source>
        <dbReference type="SAM" id="MobiDB-lite"/>
    </source>
</evidence>
<proteinExistence type="predicted"/>
<evidence type="ECO:0000313" key="3">
    <source>
        <dbReference type="Proteomes" id="UP001422759"/>
    </source>
</evidence>
<organism evidence="2 3">
    <name type="scientific">Kitasatospora kazusensis</name>
    <dbReference type="NCBI Taxonomy" id="407974"/>
    <lineage>
        <taxon>Bacteria</taxon>
        <taxon>Bacillati</taxon>
        <taxon>Actinomycetota</taxon>
        <taxon>Actinomycetes</taxon>
        <taxon>Kitasatosporales</taxon>
        <taxon>Streptomycetaceae</taxon>
        <taxon>Kitasatospora</taxon>
    </lineage>
</organism>
<accession>A0ABP5KIM5</accession>
<keyword evidence="3" id="KW-1185">Reference proteome</keyword>
<name>A0ABP5KIM5_9ACTN</name>
<dbReference type="EMBL" id="BAAANT010000003">
    <property type="protein sequence ID" value="GAA2133005.1"/>
    <property type="molecule type" value="Genomic_DNA"/>
</dbReference>
<reference evidence="3" key="1">
    <citation type="journal article" date="2019" name="Int. J. Syst. Evol. Microbiol.">
        <title>The Global Catalogue of Microorganisms (GCM) 10K type strain sequencing project: providing services to taxonomists for standard genome sequencing and annotation.</title>
        <authorList>
            <consortium name="The Broad Institute Genomics Platform"/>
            <consortium name="The Broad Institute Genome Sequencing Center for Infectious Disease"/>
            <person name="Wu L."/>
            <person name="Ma J."/>
        </authorList>
    </citation>
    <scope>NUCLEOTIDE SEQUENCE [LARGE SCALE GENOMIC DNA]</scope>
    <source>
        <strain evidence="3">JCM 14560</strain>
    </source>
</reference>
<dbReference type="Proteomes" id="UP001422759">
    <property type="component" value="Unassembled WGS sequence"/>
</dbReference>
<sequence>MAVPSATGPPVVTHRQEALLSSPFAVTDRPDTGPSADDAPEVFAHGAEGDRSAGCALHMEEL</sequence>
<comment type="caution">
    <text evidence="2">The sequence shown here is derived from an EMBL/GenBank/DDBJ whole genome shotgun (WGS) entry which is preliminary data.</text>
</comment>
<evidence type="ECO:0000313" key="2">
    <source>
        <dbReference type="EMBL" id="GAA2133005.1"/>
    </source>
</evidence>
<protein>
    <submittedName>
        <fullName evidence="2">Uncharacterized protein</fullName>
    </submittedName>
</protein>